<evidence type="ECO:0000313" key="2">
    <source>
        <dbReference type="EMBL" id="KAK7860051.1"/>
    </source>
</evidence>
<dbReference type="PANTHER" id="PTHR44376">
    <property type="entry name" value="TRANSCRIPTIONAL REGULATOR OF FILAMENTOUS GROWTH FLO8"/>
    <property type="match status" value="1"/>
</dbReference>
<reference evidence="2 3" key="1">
    <citation type="journal article" date="2018" name="Sci. Data">
        <title>The draft genome sequence of cork oak.</title>
        <authorList>
            <person name="Ramos A.M."/>
            <person name="Usie A."/>
            <person name="Barbosa P."/>
            <person name="Barros P.M."/>
            <person name="Capote T."/>
            <person name="Chaves I."/>
            <person name="Simoes F."/>
            <person name="Abreu I."/>
            <person name="Carrasquinho I."/>
            <person name="Faro C."/>
            <person name="Guimaraes J.B."/>
            <person name="Mendonca D."/>
            <person name="Nobrega F."/>
            <person name="Rodrigues L."/>
            <person name="Saibo N.J.M."/>
            <person name="Varela M.C."/>
            <person name="Egas C."/>
            <person name="Matos J."/>
            <person name="Miguel C.M."/>
            <person name="Oliveira M.M."/>
            <person name="Ricardo C.P."/>
            <person name="Goncalves S."/>
        </authorList>
    </citation>
    <scope>NUCLEOTIDE SEQUENCE [LARGE SCALE GENOMIC DNA]</scope>
    <source>
        <strain evidence="3">cv. HL8</strain>
    </source>
</reference>
<dbReference type="Gene3D" id="2.130.10.10">
    <property type="entry name" value="YVTN repeat-like/Quinoprotein amine dehydrogenase"/>
    <property type="match status" value="1"/>
</dbReference>
<proteinExistence type="predicted"/>
<dbReference type="InterPro" id="IPR011047">
    <property type="entry name" value="Quinoprotein_ADH-like_sf"/>
</dbReference>
<accession>A0AAW0M9Q5</accession>
<evidence type="ECO:0000313" key="3">
    <source>
        <dbReference type="Proteomes" id="UP000237347"/>
    </source>
</evidence>
<sequence length="61" mass="6829">MAELKDDLSQKQNIYMGWWATHKRMTIAAQAHDNIISALAQSPVTGMVASASHDNSMKLWK</sequence>
<feature type="repeat" description="WD" evidence="1">
    <location>
        <begin position="29"/>
        <end position="61"/>
    </location>
</feature>
<dbReference type="Proteomes" id="UP000237347">
    <property type="component" value="Unassembled WGS sequence"/>
</dbReference>
<keyword evidence="1" id="KW-0853">WD repeat</keyword>
<organism evidence="2 3">
    <name type="scientific">Quercus suber</name>
    <name type="common">Cork oak</name>
    <dbReference type="NCBI Taxonomy" id="58331"/>
    <lineage>
        <taxon>Eukaryota</taxon>
        <taxon>Viridiplantae</taxon>
        <taxon>Streptophyta</taxon>
        <taxon>Embryophyta</taxon>
        <taxon>Tracheophyta</taxon>
        <taxon>Spermatophyta</taxon>
        <taxon>Magnoliopsida</taxon>
        <taxon>eudicotyledons</taxon>
        <taxon>Gunneridae</taxon>
        <taxon>Pentapetalae</taxon>
        <taxon>rosids</taxon>
        <taxon>fabids</taxon>
        <taxon>Fagales</taxon>
        <taxon>Fagaceae</taxon>
        <taxon>Quercus</taxon>
    </lineage>
</organism>
<protein>
    <submittedName>
        <fullName evidence="2">Transcriptional corepressor leunig-like protein</fullName>
    </submittedName>
</protein>
<dbReference type="GO" id="GO:0003714">
    <property type="term" value="F:transcription corepressor activity"/>
    <property type="evidence" value="ECO:0007669"/>
    <property type="project" value="InterPro"/>
</dbReference>
<dbReference type="PROSITE" id="PS50294">
    <property type="entry name" value="WD_REPEATS_REGION"/>
    <property type="match status" value="1"/>
</dbReference>
<keyword evidence="3" id="KW-1185">Reference proteome</keyword>
<evidence type="ECO:0000256" key="1">
    <source>
        <dbReference type="PROSITE-ProRule" id="PRU00221"/>
    </source>
</evidence>
<dbReference type="EMBL" id="PKMF04000009">
    <property type="protein sequence ID" value="KAK7860051.1"/>
    <property type="molecule type" value="Genomic_DNA"/>
</dbReference>
<name>A0AAW0M9Q5_QUESU</name>
<dbReference type="InterPro" id="IPR044716">
    <property type="entry name" value="LEUNIG-like"/>
</dbReference>
<dbReference type="InterPro" id="IPR015943">
    <property type="entry name" value="WD40/YVTN_repeat-like_dom_sf"/>
</dbReference>
<dbReference type="PANTHER" id="PTHR44376:SF22">
    <property type="entry name" value="TRANSCRIPTIONAL COREPRESSOR LEUNIG_HOMOLOG"/>
    <property type="match status" value="1"/>
</dbReference>
<dbReference type="AlphaFoldDB" id="A0AAW0M9Q5"/>
<dbReference type="InterPro" id="IPR001680">
    <property type="entry name" value="WD40_rpt"/>
</dbReference>
<gene>
    <name evidence="2" type="primary">LUH_2</name>
    <name evidence="2" type="ORF">CFP56_000471</name>
</gene>
<dbReference type="PROSITE" id="PS50082">
    <property type="entry name" value="WD_REPEATS_2"/>
    <property type="match status" value="1"/>
</dbReference>
<comment type="caution">
    <text evidence="2">The sequence shown here is derived from an EMBL/GenBank/DDBJ whole genome shotgun (WGS) entry which is preliminary data.</text>
</comment>
<dbReference type="SUPFAM" id="SSF50998">
    <property type="entry name" value="Quinoprotein alcohol dehydrogenase-like"/>
    <property type="match status" value="1"/>
</dbReference>